<sequence length="126" mass="13900">MNHLEAKSRVMQLMPDMPGWPVHWNTATGPAPPWIVVRLLNAGIALNEAVNVTCRVWELDIRVVGADEDGVNIACERLQDAFDGRHPDGMAALVPYRDSGVYASELTDPRTGCAYVMRVLSWRVGA</sequence>
<keyword evidence="2" id="KW-1185">Reference proteome</keyword>
<organism evidence="1 2">
    <name type="scientific">Bifidobacterium scardovii</name>
    <dbReference type="NCBI Taxonomy" id="158787"/>
    <lineage>
        <taxon>Bacteria</taxon>
        <taxon>Bacillati</taxon>
        <taxon>Actinomycetota</taxon>
        <taxon>Actinomycetes</taxon>
        <taxon>Bifidobacteriales</taxon>
        <taxon>Bifidobacteriaceae</taxon>
        <taxon>Bifidobacterium</taxon>
    </lineage>
</organism>
<name>A0A087DGN1_9BIFI</name>
<dbReference type="Proteomes" id="UP000029033">
    <property type="component" value="Unassembled WGS sequence"/>
</dbReference>
<evidence type="ECO:0000313" key="2">
    <source>
        <dbReference type="Proteomes" id="UP000029033"/>
    </source>
</evidence>
<reference evidence="1 2" key="1">
    <citation type="submission" date="2014-03" db="EMBL/GenBank/DDBJ databases">
        <title>Genomics of Bifidobacteria.</title>
        <authorList>
            <person name="Ventura M."/>
            <person name="Milani C."/>
            <person name="Lugli G.A."/>
        </authorList>
    </citation>
    <scope>NUCLEOTIDE SEQUENCE [LARGE SCALE GENOMIC DNA]</scope>
    <source>
        <strain evidence="1 2">LMG 21589</strain>
    </source>
</reference>
<evidence type="ECO:0000313" key="1">
    <source>
        <dbReference type="EMBL" id="KFI94681.1"/>
    </source>
</evidence>
<dbReference type="AlphaFoldDB" id="A0A087DGN1"/>
<dbReference type="EMBL" id="JGZO01000006">
    <property type="protein sequence ID" value="KFI94681.1"/>
    <property type="molecule type" value="Genomic_DNA"/>
</dbReference>
<proteinExistence type="predicted"/>
<comment type="caution">
    <text evidence="1">The sequence shown here is derived from an EMBL/GenBank/DDBJ whole genome shotgun (WGS) entry which is preliminary data.</text>
</comment>
<dbReference type="STRING" id="158787.BSCA_0733"/>
<accession>A0A087DGN1</accession>
<dbReference type="OrthoDB" id="3233969at2"/>
<dbReference type="RefSeq" id="WP_033519155.1">
    <property type="nucleotide sequence ID" value="NZ_CAUPKV010000022.1"/>
</dbReference>
<dbReference type="GeneID" id="85166459"/>
<protein>
    <submittedName>
        <fullName evidence="1">Transcriptional regulator</fullName>
    </submittedName>
</protein>
<dbReference type="eggNOG" id="ENOG5031Z1W">
    <property type="taxonomic scope" value="Bacteria"/>
</dbReference>
<gene>
    <name evidence="1" type="ORF">BSCA_0733</name>
</gene>